<comment type="caution">
    <text evidence="5">The sequence shown here is derived from an EMBL/GenBank/DDBJ whole genome shotgun (WGS) entry which is preliminary data.</text>
</comment>
<keyword evidence="3" id="KW-0687">Ribonucleoprotein</keyword>
<protein>
    <recommendedName>
        <fullName evidence="4">Small ribosomal subunit protein uS7 domain-containing protein</fullName>
    </recommendedName>
</protein>
<evidence type="ECO:0000259" key="4">
    <source>
        <dbReference type="Pfam" id="PF00177"/>
    </source>
</evidence>
<dbReference type="Pfam" id="PF00177">
    <property type="entry name" value="Ribosomal_S7"/>
    <property type="match status" value="1"/>
</dbReference>
<comment type="similarity">
    <text evidence="1">Belongs to the universal ribosomal protein uS7 family.</text>
</comment>
<dbReference type="EMBL" id="CAXLJM020000049">
    <property type="protein sequence ID" value="CAL8114028.1"/>
    <property type="molecule type" value="Genomic_DNA"/>
</dbReference>
<evidence type="ECO:0000256" key="2">
    <source>
        <dbReference type="ARBA" id="ARBA00022980"/>
    </source>
</evidence>
<dbReference type="Proteomes" id="UP001642540">
    <property type="component" value="Unassembled WGS sequence"/>
</dbReference>
<sequence>MRMGKKELARSIMDKTFMTIKKVQLAKYYNTQDPEERAKIILNPLELLHKAVENSKPFLETTPIKRGGHTYQVPVPIRENKQQALAIKWLIEAGKEKDDDMRFFVKFGYEIIDAANGTGKVIKKKVELHKRCEANRAYAHYRWS</sequence>
<accession>A0ABP1R1Q6</accession>
<evidence type="ECO:0000313" key="6">
    <source>
        <dbReference type="Proteomes" id="UP001642540"/>
    </source>
</evidence>
<dbReference type="InterPro" id="IPR023798">
    <property type="entry name" value="Ribosomal_uS7_dom"/>
</dbReference>
<proteinExistence type="inferred from homology"/>
<name>A0ABP1R1Q6_9HEXA</name>
<feature type="domain" description="Small ribosomal subunit protein uS7" evidence="4">
    <location>
        <begin position="1"/>
        <end position="136"/>
    </location>
</feature>
<organism evidence="5 6">
    <name type="scientific">Orchesella dallaii</name>
    <dbReference type="NCBI Taxonomy" id="48710"/>
    <lineage>
        <taxon>Eukaryota</taxon>
        <taxon>Metazoa</taxon>
        <taxon>Ecdysozoa</taxon>
        <taxon>Arthropoda</taxon>
        <taxon>Hexapoda</taxon>
        <taxon>Collembola</taxon>
        <taxon>Entomobryomorpha</taxon>
        <taxon>Entomobryoidea</taxon>
        <taxon>Orchesellidae</taxon>
        <taxon>Orchesellinae</taxon>
        <taxon>Orchesella</taxon>
    </lineage>
</organism>
<keyword evidence="6" id="KW-1185">Reference proteome</keyword>
<reference evidence="5 6" key="1">
    <citation type="submission" date="2024-08" db="EMBL/GenBank/DDBJ databases">
        <authorList>
            <person name="Cucini C."/>
            <person name="Frati F."/>
        </authorList>
    </citation>
    <scope>NUCLEOTIDE SEQUENCE [LARGE SCALE GENOMIC DNA]</scope>
</reference>
<evidence type="ECO:0000313" key="5">
    <source>
        <dbReference type="EMBL" id="CAL8114028.1"/>
    </source>
</evidence>
<gene>
    <name evidence="5" type="ORF">ODALV1_LOCUS16281</name>
</gene>
<keyword evidence="2" id="KW-0689">Ribosomal protein</keyword>
<evidence type="ECO:0000256" key="1">
    <source>
        <dbReference type="ARBA" id="ARBA00007151"/>
    </source>
</evidence>
<evidence type="ECO:0000256" key="3">
    <source>
        <dbReference type="ARBA" id="ARBA00023274"/>
    </source>
</evidence>
<dbReference type="InterPro" id="IPR000235">
    <property type="entry name" value="Ribosomal_uS7"/>
</dbReference>
<dbReference type="PANTHER" id="PTHR11205">
    <property type="entry name" value="RIBOSOMAL PROTEIN S7"/>
    <property type="match status" value="1"/>
</dbReference>
<dbReference type="InterPro" id="IPR036823">
    <property type="entry name" value="Ribosomal_uS7_dom_sf"/>
</dbReference>
<dbReference type="Gene3D" id="1.10.455.10">
    <property type="entry name" value="Ribosomal protein S7 domain"/>
    <property type="match status" value="1"/>
</dbReference>
<dbReference type="PIRSF" id="PIRSF002122">
    <property type="entry name" value="RPS7p_RPS7a_RPS5e_RPS7o"/>
    <property type="match status" value="1"/>
</dbReference>
<dbReference type="SUPFAM" id="SSF47973">
    <property type="entry name" value="Ribosomal protein S7"/>
    <property type="match status" value="1"/>
</dbReference>